<dbReference type="AlphaFoldDB" id="A0A117PWN7"/>
<feature type="domain" description="Survival protein SurE-like phosphatase/nucleotidase" evidence="7">
    <location>
        <begin position="38"/>
        <end position="228"/>
    </location>
</feature>
<comment type="catalytic activity">
    <reaction evidence="1">
        <text>a ribonucleoside 5'-phosphate + H2O = a ribonucleoside + phosphate</text>
        <dbReference type="Rhea" id="RHEA:12484"/>
        <dbReference type="ChEBI" id="CHEBI:15377"/>
        <dbReference type="ChEBI" id="CHEBI:18254"/>
        <dbReference type="ChEBI" id="CHEBI:43474"/>
        <dbReference type="ChEBI" id="CHEBI:58043"/>
        <dbReference type="EC" id="3.1.3.5"/>
    </reaction>
</comment>
<evidence type="ECO:0000256" key="1">
    <source>
        <dbReference type="ARBA" id="ARBA00000815"/>
    </source>
</evidence>
<dbReference type="SUPFAM" id="SSF64167">
    <property type="entry name" value="SurE-like"/>
    <property type="match status" value="1"/>
</dbReference>
<evidence type="ECO:0000256" key="2">
    <source>
        <dbReference type="ARBA" id="ARBA00011062"/>
    </source>
</evidence>
<dbReference type="EC" id="3.1.3.5" evidence="3"/>
<keyword evidence="9" id="KW-1185">Reference proteome</keyword>
<comment type="similarity">
    <text evidence="2">Belongs to the SurE nucleotidase family.</text>
</comment>
<dbReference type="Gene3D" id="3.40.1210.10">
    <property type="entry name" value="Survival protein SurE-like phosphatase/nucleotidase"/>
    <property type="match status" value="1"/>
</dbReference>
<accession>A0A117PWN7</accession>
<dbReference type="GO" id="GO:0008253">
    <property type="term" value="F:5'-nucleotidase activity"/>
    <property type="evidence" value="ECO:0007669"/>
    <property type="project" value="UniProtKB-EC"/>
</dbReference>
<comment type="caution">
    <text evidence="8">The sequence shown here is derived from an EMBL/GenBank/DDBJ whole genome shotgun (WGS) entry which is preliminary data.</text>
</comment>
<feature type="signal peptide" evidence="6">
    <location>
        <begin position="1"/>
        <end position="25"/>
    </location>
</feature>
<keyword evidence="4" id="KW-0479">Metal-binding</keyword>
<proteinExistence type="inferred from homology"/>
<dbReference type="RefSeq" id="WP_066999430.1">
    <property type="nucleotide sequence ID" value="NZ_BNDU01000002.1"/>
</dbReference>
<dbReference type="PANTHER" id="PTHR30457">
    <property type="entry name" value="5'-NUCLEOTIDASE SURE"/>
    <property type="match status" value="1"/>
</dbReference>
<dbReference type="InterPro" id="IPR030048">
    <property type="entry name" value="SurE"/>
</dbReference>
<reference evidence="8 9" key="1">
    <citation type="submission" date="2015-10" db="EMBL/GenBank/DDBJ databases">
        <title>Draft genome sequence of Streptomyces cellostaticus DSM 40189, type strain for the species Streptomyces cellostaticus.</title>
        <authorList>
            <person name="Ruckert C."/>
            <person name="Winkler A."/>
            <person name="Kalinowski J."/>
            <person name="Kampfer P."/>
            <person name="Glaeser S."/>
        </authorList>
    </citation>
    <scope>NUCLEOTIDE SEQUENCE [LARGE SCALE GENOMIC DNA]</scope>
    <source>
        <strain evidence="8 9">DSM 40189</strain>
    </source>
</reference>
<dbReference type="STRING" id="67285.AQI88_17190"/>
<dbReference type="InterPro" id="IPR036523">
    <property type="entry name" value="SurE-like_sf"/>
</dbReference>
<evidence type="ECO:0000313" key="8">
    <source>
        <dbReference type="EMBL" id="KUM95363.1"/>
    </source>
</evidence>
<dbReference type="NCBIfam" id="TIGR00087">
    <property type="entry name" value="surE"/>
    <property type="match status" value="1"/>
</dbReference>
<dbReference type="GO" id="GO:0046872">
    <property type="term" value="F:metal ion binding"/>
    <property type="evidence" value="ECO:0007669"/>
    <property type="project" value="UniProtKB-KW"/>
</dbReference>
<evidence type="ECO:0000259" key="7">
    <source>
        <dbReference type="Pfam" id="PF01975"/>
    </source>
</evidence>
<evidence type="ECO:0000256" key="6">
    <source>
        <dbReference type="SAM" id="SignalP"/>
    </source>
</evidence>
<evidence type="ECO:0000256" key="4">
    <source>
        <dbReference type="ARBA" id="ARBA00022723"/>
    </source>
</evidence>
<dbReference type="OrthoDB" id="9780815at2"/>
<sequence length="300" mass="30239">MQRRHVLPLAALLLCAGALGTTASAAPREAAPPRPLRILLTDDDGYDAPGIRMLYDRLTAAGHDVTIVAPLTNQSGAGTKISGAATIAVKHPQPKVWAVDGTPSDAVGFGLAAVFTGHAPDLVVSGTNFGPNLAAMATHSGTVGAAVTAVEDGVPAIAVSTGGLEPPVPARILNAMRPTDDFVVGLVDRLRGRARGGRLLPEGMGLDVDHPVVGADGAGTARGADVTTQDPHPVLKSEYADNADGTWKVTVTVADGPAGPGSDVASVEAGRISVSPITPGWNAAPADFARTAALLTGLHP</sequence>
<keyword evidence="5" id="KW-0378">Hydrolase</keyword>
<dbReference type="InterPro" id="IPR002828">
    <property type="entry name" value="SurE-like_Pase/nucleotidase"/>
</dbReference>
<keyword evidence="6" id="KW-0732">Signal</keyword>
<evidence type="ECO:0000256" key="5">
    <source>
        <dbReference type="ARBA" id="ARBA00022801"/>
    </source>
</evidence>
<name>A0A117PWN7_9ACTN</name>
<dbReference type="EMBL" id="LMWL01000030">
    <property type="protein sequence ID" value="KUM95363.1"/>
    <property type="molecule type" value="Genomic_DNA"/>
</dbReference>
<protein>
    <recommendedName>
        <fullName evidence="3">5'-nucleotidase</fullName>
        <ecNumber evidence="3">3.1.3.5</ecNumber>
    </recommendedName>
</protein>
<gene>
    <name evidence="8" type="ORF">AQI88_17190</name>
</gene>
<evidence type="ECO:0000313" key="9">
    <source>
        <dbReference type="Proteomes" id="UP000054241"/>
    </source>
</evidence>
<organism evidence="8 9">
    <name type="scientific">Streptomyces cellostaticus</name>
    <dbReference type="NCBI Taxonomy" id="67285"/>
    <lineage>
        <taxon>Bacteria</taxon>
        <taxon>Bacillati</taxon>
        <taxon>Actinomycetota</taxon>
        <taxon>Actinomycetes</taxon>
        <taxon>Kitasatosporales</taxon>
        <taxon>Streptomycetaceae</taxon>
        <taxon>Streptomyces</taxon>
    </lineage>
</organism>
<dbReference type="Pfam" id="PF01975">
    <property type="entry name" value="SurE"/>
    <property type="match status" value="1"/>
</dbReference>
<dbReference type="PANTHER" id="PTHR30457:SF0">
    <property type="entry name" value="PHOSPHATASE, PUTATIVE (AFU_ORTHOLOGUE AFUA_4G01070)-RELATED"/>
    <property type="match status" value="1"/>
</dbReference>
<dbReference type="Proteomes" id="UP000054241">
    <property type="component" value="Unassembled WGS sequence"/>
</dbReference>
<feature type="chain" id="PRO_5007153692" description="5'-nucleotidase" evidence="6">
    <location>
        <begin position="26"/>
        <end position="300"/>
    </location>
</feature>
<evidence type="ECO:0000256" key="3">
    <source>
        <dbReference type="ARBA" id="ARBA00012643"/>
    </source>
</evidence>